<feature type="region of interest" description="Disordered" evidence="3">
    <location>
        <begin position="311"/>
        <end position="495"/>
    </location>
</feature>
<keyword evidence="8" id="KW-1185">Reference proteome</keyword>
<evidence type="ECO:0000313" key="8">
    <source>
        <dbReference type="Proteomes" id="UP000800092"/>
    </source>
</evidence>
<dbReference type="Gene3D" id="2.30.30.40">
    <property type="entry name" value="SH3 Domains"/>
    <property type="match status" value="1"/>
</dbReference>
<evidence type="ECO:0000259" key="5">
    <source>
        <dbReference type="PROSITE" id="PS50003"/>
    </source>
</evidence>
<accession>A0A6A6HBS3</accession>
<evidence type="ECO:0000259" key="6">
    <source>
        <dbReference type="PROSITE" id="PS50105"/>
    </source>
</evidence>
<evidence type="ECO:0000313" key="7">
    <source>
        <dbReference type="EMBL" id="KAF2235462.1"/>
    </source>
</evidence>
<feature type="region of interest" description="Disordered" evidence="3">
    <location>
        <begin position="194"/>
        <end position="220"/>
    </location>
</feature>
<dbReference type="OrthoDB" id="73680at2759"/>
<dbReference type="InterPro" id="IPR001452">
    <property type="entry name" value="SH3_domain"/>
</dbReference>
<feature type="compositionally biased region" description="Low complexity" evidence="3">
    <location>
        <begin position="141"/>
        <end position="166"/>
    </location>
</feature>
<dbReference type="InterPro" id="IPR037370">
    <property type="entry name" value="Pleckstrin"/>
</dbReference>
<feature type="compositionally biased region" description="Low complexity" evidence="3">
    <location>
        <begin position="706"/>
        <end position="722"/>
    </location>
</feature>
<feature type="compositionally biased region" description="Polar residues" evidence="3">
    <location>
        <begin position="209"/>
        <end position="218"/>
    </location>
</feature>
<name>A0A6A6HBS3_VIRVR</name>
<dbReference type="SUPFAM" id="SSF47769">
    <property type="entry name" value="SAM/Pointed domain"/>
    <property type="match status" value="1"/>
</dbReference>
<evidence type="ECO:0008006" key="9">
    <source>
        <dbReference type="Google" id="ProtNLM"/>
    </source>
</evidence>
<dbReference type="PROSITE" id="PS50105">
    <property type="entry name" value="SAM_DOMAIN"/>
    <property type="match status" value="1"/>
</dbReference>
<sequence length="1060" mass="113467">MAARQPSQAQPGEVLLVVHDFNARSPDELSLSKGDRVELIERDDDFGDGWFLGRHLTSSLTGLFPEVYTTLAPKGTLSNTAYQRRVNESHARLELNGQGQPMSMVSPQYHAVQAVQPTNNNFTSPVTAEPAGKSPGTGNIVRSASSPLVQSSPSRATPPTSARSTTMAIDGNTDNAVMNETLSVINEHITDMSTPRHSMLRENRRAATDSGSEYSNQVGPRLSYINGQETDEEESGLHSEAEVSKWTPEQVAEYLEDVGVERKHCDVFREQEISGEVLLGMDQPSIFIKEFELGPVGRRLRTWQKIKALQEEVRGNSKRSRSVSEYSGGDDASQDSANRNRSTSIGTVLPRIPSISEKPASRTQSIHTESTASLAAPTPFGRNSPLPSTQTPPIQEISSRPSAASVRQMNHSRRHSSIDNTNTPLKTVLPESSLSASPTRATHRKIPSFDRNWGGVASPPTVQGGRPASSAHTHSLSTDGTQFDNSNSNSNSTVTVPYDLEKGYFSGGEVEMRGGKSNRRVLRKNQSASHSRESSYDARRRSEAPRAHLRAGSTESIQPFGASPLSPAAQHYYGKANRAQRAASGPDFSTPSMIATKDLPPTVTKLEFSQSPSMDAIANSPALGSGGGSDTSSFISPSPAHQQSQFWSKPRVTGIRTISDAITGDERAKADADRAPVSPVKESPVSPARTGSTTPSGTSLDASEASNNRQSTMTSMTSTTTSSKRRSKKNTSAYTRGLVKKTPQEQMADCDYSGWMKKKSSNIVATWKPRLFVLKGRRLSYYYTENDKEEKGLIDISSHRVLPADTERLTGLHATLTGATASPTSPQNAQTPTTASIDAEKAAAAGLTSPGTTTTTITGGAAVVAAAAAASNSSSNSKKDPSGIFIFKLVPPRSGLSKAVNFTKPTVHYFAVDNIQQGRLWMAALMKATIDRDESKSVVTTYQQKTISLGKARAMKQRPPALMEDGAEDVRPPVSPIDEADGDGGLGISGLPEGEGEEARVGEKDKDSGVAGMEKQKNSLDGSGVPHLPTPQSAGAMSNGYFTGEREKDAVVGAEQEPAL</sequence>
<dbReference type="EMBL" id="ML991791">
    <property type="protein sequence ID" value="KAF2235462.1"/>
    <property type="molecule type" value="Genomic_DNA"/>
</dbReference>
<dbReference type="AlphaFoldDB" id="A0A6A6HBS3"/>
<feature type="domain" description="SH3" evidence="4">
    <location>
        <begin position="10"/>
        <end position="74"/>
    </location>
</feature>
<feature type="compositionally biased region" description="Polar residues" evidence="3">
    <location>
        <begin position="361"/>
        <end position="373"/>
    </location>
</feature>
<dbReference type="Gene3D" id="2.30.29.30">
    <property type="entry name" value="Pleckstrin-homology domain (PH domain)/Phosphotyrosine-binding domain (PTB)"/>
    <property type="match status" value="1"/>
</dbReference>
<feature type="region of interest" description="Disordered" evidence="3">
    <location>
        <begin position="615"/>
        <end position="740"/>
    </location>
</feature>
<dbReference type="PANTHER" id="PTHR12092">
    <property type="entry name" value="PLECKSTRIN"/>
    <property type="match status" value="1"/>
</dbReference>
<dbReference type="PROSITE" id="PS50003">
    <property type="entry name" value="PH_DOMAIN"/>
    <property type="match status" value="1"/>
</dbReference>
<reference evidence="7" key="1">
    <citation type="journal article" date="2020" name="Stud. Mycol.">
        <title>101 Dothideomycetes genomes: a test case for predicting lifestyles and emergence of pathogens.</title>
        <authorList>
            <person name="Haridas S."/>
            <person name="Albert R."/>
            <person name="Binder M."/>
            <person name="Bloem J."/>
            <person name="Labutti K."/>
            <person name="Salamov A."/>
            <person name="Andreopoulos B."/>
            <person name="Baker S."/>
            <person name="Barry K."/>
            <person name="Bills G."/>
            <person name="Bluhm B."/>
            <person name="Cannon C."/>
            <person name="Castanera R."/>
            <person name="Culley D."/>
            <person name="Daum C."/>
            <person name="Ezra D."/>
            <person name="Gonzalez J."/>
            <person name="Henrissat B."/>
            <person name="Kuo A."/>
            <person name="Liang C."/>
            <person name="Lipzen A."/>
            <person name="Lutzoni F."/>
            <person name="Magnuson J."/>
            <person name="Mondo S."/>
            <person name="Nolan M."/>
            <person name="Ohm R."/>
            <person name="Pangilinan J."/>
            <person name="Park H.-J."/>
            <person name="Ramirez L."/>
            <person name="Alfaro M."/>
            <person name="Sun H."/>
            <person name="Tritt A."/>
            <person name="Yoshinaga Y."/>
            <person name="Zwiers L.-H."/>
            <person name="Turgeon B."/>
            <person name="Goodwin S."/>
            <person name="Spatafora J."/>
            <person name="Crous P."/>
            <person name="Grigoriev I."/>
        </authorList>
    </citation>
    <scope>NUCLEOTIDE SEQUENCE</scope>
    <source>
        <strain evidence="7">Tuck. ex Michener</strain>
    </source>
</reference>
<feature type="domain" description="SAM" evidence="6">
    <location>
        <begin position="246"/>
        <end position="312"/>
    </location>
</feature>
<feature type="compositionally biased region" description="Polar residues" evidence="3">
    <location>
        <begin position="385"/>
        <end position="409"/>
    </location>
</feature>
<dbReference type="SMART" id="SM00233">
    <property type="entry name" value="PH"/>
    <property type="match status" value="1"/>
</dbReference>
<dbReference type="FunFam" id="1.10.150.50:FF:000082">
    <property type="entry name" value="Polarized growth protein boi2"/>
    <property type="match status" value="1"/>
</dbReference>
<dbReference type="Pfam" id="PF14604">
    <property type="entry name" value="SH3_9"/>
    <property type="match status" value="1"/>
</dbReference>
<dbReference type="Pfam" id="PF00169">
    <property type="entry name" value="PH"/>
    <property type="match status" value="1"/>
</dbReference>
<feature type="region of interest" description="Disordered" evidence="3">
    <location>
        <begin position="509"/>
        <end position="563"/>
    </location>
</feature>
<feature type="compositionally biased region" description="Polar residues" evidence="3">
    <location>
        <begin position="630"/>
        <end position="647"/>
    </location>
</feature>
<feature type="compositionally biased region" description="Basic and acidic residues" evidence="3">
    <location>
        <begin position="530"/>
        <end position="546"/>
    </location>
</feature>
<feature type="region of interest" description="Disordered" evidence="3">
    <location>
        <begin position="951"/>
        <end position="1060"/>
    </location>
</feature>
<feature type="compositionally biased region" description="Polar residues" evidence="3">
    <location>
        <begin position="689"/>
        <end position="705"/>
    </location>
</feature>
<dbReference type="GO" id="GO:0030036">
    <property type="term" value="P:actin cytoskeleton organization"/>
    <property type="evidence" value="ECO:0007669"/>
    <property type="project" value="TreeGrafter"/>
</dbReference>
<dbReference type="InterPro" id="IPR013761">
    <property type="entry name" value="SAM/pointed_sf"/>
</dbReference>
<dbReference type="SUPFAM" id="SSF50044">
    <property type="entry name" value="SH3-domain"/>
    <property type="match status" value="1"/>
</dbReference>
<protein>
    <recommendedName>
        <fullName evidence="9">Polarized growth protein Boi2</fullName>
    </recommendedName>
</protein>
<feature type="region of interest" description="Disordered" evidence="3">
    <location>
        <begin position="120"/>
        <end position="169"/>
    </location>
</feature>
<proteinExistence type="predicted"/>
<feature type="domain" description="PH" evidence="5">
    <location>
        <begin position="749"/>
        <end position="930"/>
    </location>
</feature>
<dbReference type="GO" id="GO:0005886">
    <property type="term" value="C:plasma membrane"/>
    <property type="evidence" value="ECO:0007669"/>
    <property type="project" value="TreeGrafter"/>
</dbReference>
<evidence type="ECO:0000256" key="2">
    <source>
        <dbReference type="PROSITE-ProRule" id="PRU00192"/>
    </source>
</evidence>
<evidence type="ECO:0000256" key="3">
    <source>
        <dbReference type="SAM" id="MobiDB-lite"/>
    </source>
</evidence>
<dbReference type="InterPro" id="IPR001660">
    <property type="entry name" value="SAM"/>
</dbReference>
<feature type="region of interest" description="Disordered" evidence="3">
    <location>
        <begin position="576"/>
        <end position="596"/>
    </location>
</feature>
<dbReference type="Pfam" id="PF07647">
    <property type="entry name" value="SAM_2"/>
    <property type="match status" value="1"/>
</dbReference>
<dbReference type="InterPro" id="IPR036028">
    <property type="entry name" value="SH3-like_dom_sf"/>
</dbReference>
<dbReference type="Gene3D" id="1.10.150.50">
    <property type="entry name" value="Transcription Factor, Ets-1"/>
    <property type="match status" value="1"/>
</dbReference>
<dbReference type="SMART" id="SM00326">
    <property type="entry name" value="SH3"/>
    <property type="match status" value="1"/>
</dbReference>
<keyword evidence="1 2" id="KW-0728">SH3 domain</keyword>
<dbReference type="SMART" id="SM00454">
    <property type="entry name" value="SAM"/>
    <property type="match status" value="1"/>
</dbReference>
<evidence type="ECO:0000259" key="4">
    <source>
        <dbReference type="PROSITE" id="PS50002"/>
    </source>
</evidence>
<dbReference type="PROSITE" id="PS50002">
    <property type="entry name" value="SH3"/>
    <property type="match status" value="1"/>
</dbReference>
<feature type="compositionally biased region" description="Polar residues" evidence="3">
    <location>
        <begin position="334"/>
        <end position="346"/>
    </location>
</feature>
<feature type="compositionally biased region" description="Low complexity" evidence="3">
    <location>
        <begin position="676"/>
        <end position="687"/>
    </location>
</feature>
<feature type="compositionally biased region" description="Basic and acidic residues" evidence="3">
    <location>
        <begin position="997"/>
        <end position="1018"/>
    </location>
</feature>
<dbReference type="InterPro" id="IPR001849">
    <property type="entry name" value="PH_domain"/>
</dbReference>
<dbReference type="Proteomes" id="UP000800092">
    <property type="component" value="Unassembled WGS sequence"/>
</dbReference>
<dbReference type="PANTHER" id="PTHR12092:SF16">
    <property type="entry name" value="PH DOMAIN-CONTAINING PROTEIN"/>
    <property type="match status" value="1"/>
</dbReference>
<dbReference type="SUPFAM" id="SSF50729">
    <property type="entry name" value="PH domain-like"/>
    <property type="match status" value="1"/>
</dbReference>
<evidence type="ECO:0000256" key="1">
    <source>
        <dbReference type="ARBA" id="ARBA00022443"/>
    </source>
</evidence>
<dbReference type="InterPro" id="IPR011993">
    <property type="entry name" value="PH-like_dom_sf"/>
</dbReference>
<feature type="compositionally biased region" description="Polar residues" evidence="3">
    <location>
        <begin position="470"/>
        <end position="484"/>
    </location>
</feature>
<feature type="compositionally biased region" description="Basic and acidic residues" evidence="3">
    <location>
        <begin position="664"/>
        <end position="674"/>
    </location>
</feature>
<dbReference type="CDD" id="cd09535">
    <property type="entry name" value="SAM_BOI-like_fungal"/>
    <property type="match status" value="1"/>
</dbReference>
<feature type="compositionally biased region" description="Polar residues" evidence="3">
    <location>
        <begin position="418"/>
        <end position="440"/>
    </location>
</feature>
<organism evidence="7 8">
    <name type="scientific">Viridothelium virens</name>
    <name type="common">Speckled blister lichen</name>
    <name type="synonym">Trypethelium virens</name>
    <dbReference type="NCBI Taxonomy" id="1048519"/>
    <lineage>
        <taxon>Eukaryota</taxon>
        <taxon>Fungi</taxon>
        <taxon>Dikarya</taxon>
        <taxon>Ascomycota</taxon>
        <taxon>Pezizomycotina</taxon>
        <taxon>Dothideomycetes</taxon>
        <taxon>Dothideomycetes incertae sedis</taxon>
        <taxon>Trypetheliales</taxon>
        <taxon>Trypetheliaceae</taxon>
        <taxon>Viridothelium</taxon>
    </lineage>
</organism>
<gene>
    <name evidence="7" type="ORF">EV356DRAFT_531904</name>
</gene>